<organism evidence="1">
    <name type="scientific">marine sediment metagenome</name>
    <dbReference type="NCBI Taxonomy" id="412755"/>
    <lineage>
        <taxon>unclassified sequences</taxon>
        <taxon>metagenomes</taxon>
        <taxon>ecological metagenomes</taxon>
    </lineage>
</organism>
<comment type="caution">
    <text evidence="1">The sequence shown here is derived from an EMBL/GenBank/DDBJ whole genome shotgun (WGS) entry which is preliminary data.</text>
</comment>
<protein>
    <submittedName>
        <fullName evidence="1">Uncharacterized protein</fullName>
    </submittedName>
</protein>
<evidence type="ECO:0000313" key="1">
    <source>
        <dbReference type="EMBL" id="KKK46855.1"/>
    </source>
</evidence>
<name>A0A0F8WFF1_9ZZZZ</name>
<reference evidence="1" key="1">
    <citation type="journal article" date="2015" name="Nature">
        <title>Complex archaea that bridge the gap between prokaryotes and eukaryotes.</title>
        <authorList>
            <person name="Spang A."/>
            <person name="Saw J.H."/>
            <person name="Jorgensen S.L."/>
            <person name="Zaremba-Niedzwiedzka K."/>
            <person name="Martijn J."/>
            <person name="Lind A.E."/>
            <person name="van Eijk R."/>
            <person name="Schleper C."/>
            <person name="Guy L."/>
            <person name="Ettema T.J."/>
        </authorList>
    </citation>
    <scope>NUCLEOTIDE SEQUENCE</scope>
</reference>
<dbReference type="AlphaFoldDB" id="A0A0F8WFF1"/>
<sequence length="25" mass="2976">GREFMTLLRKWVSDEEFGYPISGEE</sequence>
<accession>A0A0F8WFF1</accession>
<gene>
    <name evidence="1" type="ORF">LCGC14_3161120</name>
</gene>
<feature type="non-terminal residue" evidence="1">
    <location>
        <position position="1"/>
    </location>
</feature>
<dbReference type="EMBL" id="LAZR01069873">
    <property type="protein sequence ID" value="KKK46855.1"/>
    <property type="molecule type" value="Genomic_DNA"/>
</dbReference>
<proteinExistence type="predicted"/>